<evidence type="ECO:0000256" key="7">
    <source>
        <dbReference type="SAM" id="SignalP"/>
    </source>
</evidence>
<dbReference type="InterPro" id="IPR011071">
    <property type="entry name" value="Lyase_8-like_C"/>
</dbReference>
<evidence type="ECO:0000313" key="10">
    <source>
        <dbReference type="EMBL" id="MDM8323974.1"/>
    </source>
</evidence>
<evidence type="ECO:0000256" key="4">
    <source>
        <dbReference type="ARBA" id="ARBA00022729"/>
    </source>
</evidence>
<dbReference type="Proteomes" id="UP001169458">
    <property type="component" value="Unassembled WGS sequence"/>
</dbReference>
<keyword evidence="4 7" id="KW-0732">Signal</keyword>
<organism evidence="10 11">
    <name type="scientific">Bacteroides gallinaceum</name>
    <dbReference type="NCBI Taxonomy" id="1462571"/>
    <lineage>
        <taxon>Bacteria</taxon>
        <taxon>Pseudomonadati</taxon>
        <taxon>Bacteroidota</taxon>
        <taxon>Bacteroidia</taxon>
        <taxon>Bacteroidales</taxon>
        <taxon>Bacteroidaceae</taxon>
        <taxon>Bacteroides</taxon>
    </lineage>
</organism>
<dbReference type="Gene3D" id="2.60.220.10">
    <property type="entry name" value="Polysaccharide lyase family 8-like, C-terminal"/>
    <property type="match status" value="1"/>
</dbReference>
<evidence type="ECO:0000256" key="5">
    <source>
        <dbReference type="ARBA" id="ARBA00022837"/>
    </source>
</evidence>
<dbReference type="Pfam" id="PF08124">
    <property type="entry name" value="Lyase_8_N"/>
    <property type="match status" value="1"/>
</dbReference>
<protein>
    <submittedName>
        <fullName evidence="10">Polysaccharide lyase family 8 super-sandwich domain-containing protein</fullName>
    </submittedName>
</protein>
<evidence type="ECO:0000256" key="6">
    <source>
        <dbReference type="ARBA" id="ARBA00023239"/>
    </source>
</evidence>
<evidence type="ECO:0000259" key="8">
    <source>
        <dbReference type="Pfam" id="PF02278"/>
    </source>
</evidence>
<feature type="domain" description="Polysaccharide lyase 8 N-terminal alpha-helical" evidence="9">
    <location>
        <begin position="440"/>
        <end position="519"/>
    </location>
</feature>
<dbReference type="Pfam" id="PF02278">
    <property type="entry name" value="Lyase_8"/>
    <property type="match status" value="1"/>
</dbReference>
<dbReference type="Gene3D" id="2.70.98.10">
    <property type="match status" value="1"/>
</dbReference>
<dbReference type="PANTHER" id="PTHR38481:SF1">
    <property type="entry name" value="HYALURONATE LYASE"/>
    <property type="match status" value="1"/>
</dbReference>
<feature type="domain" description="Polysaccharide lyase family 8 central" evidence="8">
    <location>
        <begin position="573"/>
        <end position="838"/>
    </location>
</feature>
<dbReference type="InterPro" id="IPR014718">
    <property type="entry name" value="GH-type_carb-bd"/>
</dbReference>
<comment type="cofactor">
    <cofactor evidence="1">
        <name>Ca(2+)</name>
        <dbReference type="ChEBI" id="CHEBI:29108"/>
    </cofactor>
</comment>
<name>A0ABT7VCG7_9BACE</name>
<dbReference type="InterPro" id="IPR008929">
    <property type="entry name" value="Chondroitin_lyas"/>
</dbReference>
<feature type="signal peptide" evidence="7">
    <location>
        <begin position="1"/>
        <end position="25"/>
    </location>
</feature>
<dbReference type="PANTHER" id="PTHR38481">
    <property type="entry name" value="HYALURONATE LYASE"/>
    <property type="match status" value="1"/>
</dbReference>
<evidence type="ECO:0000313" key="11">
    <source>
        <dbReference type="Proteomes" id="UP001169458"/>
    </source>
</evidence>
<dbReference type="InterPro" id="IPR011013">
    <property type="entry name" value="Gal_mutarotase_sf_dom"/>
</dbReference>
<comment type="caution">
    <text evidence="10">The sequence shown here is derived from an EMBL/GenBank/DDBJ whole genome shotgun (WGS) entry which is preliminary data.</text>
</comment>
<dbReference type="InterPro" id="IPR038970">
    <property type="entry name" value="Lyase_8"/>
</dbReference>
<evidence type="ECO:0000256" key="3">
    <source>
        <dbReference type="ARBA" id="ARBA00011245"/>
    </source>
</evidence>
<keyword evidence="11" id="KW-1185">Reference proteome</keyword>
<dbReference type="GO" id="GO:0016829">
    <property type="term" value="F:lyase activity"/>
    <property type="evidence" value="ECO:0007669"/>
    <property type="project" value="UniProtKB-KW"/>
</dbReference>
<keyword evidence="5" id="KW-0106">Calcium</keyword>
<evidence type="ECO:0000256" key="2">
    <source>
        <dbReference type="ARBA" id="ARBA00006699"/>
    </source>
</evidence>
<dbReference type="EMBL" id="JAUDEN010000002">
    <property type="protein sequence ID" value="MDM8323974.1"/>
    <property type="molecule type" value="Genomic_DNA"/>
</dbReference>
<feature type="chain" id="PRO_5047492494" evidence="7">
    <location>
        <begin position="26"/>
        <end position="995"/>
    </location>
</feature>
<comment type="similarity">
    <text evidence="2">Belongs to the polysaccharide lyase 8 family.</text>
</comment>
<reference evidence="11" key="1">
    <citation type="submission" date="2023-07" db="EMBL/GenBank/DDBJ databases">
        <title>Identification and characterization of horizontal gene transfer across gut microbiota members of farm animals based on homology search.</title>
        <authorList>
            <person name="Schwarzerova J."/>
            <person name="Nykrynova M."/>
            <person name="Jureckova K."/>
            <person name="Cejkova D."/>
            <person name="Rychlik I."/>
        </authorList>
    </citation>
    <scope>NUCLEOTIDE SEQUENCE [LARGE SCALE GENOMIC DNA]</scope>
    <source>
        <strain evidence="11">109_WCHN</strain>
    </source>
</reference>
<dbReference type="RefSeq" id="WP_289558233.1">
    <property type="nucleotide sequence ID" value="NZ_JAUDEN010000002.1"/>
</dbReference>
<dbReference type="SUPFAM" id="SSF49863">
    <property type="entry name" value="Hyaluronate lyase-like, C-terminal domain"/>
    <property type="match status" value="1"/>
</dbReference>
<dbReference type="SUPFAM" id="SSF74650">
    <property type="entry name" value="Galactose mutarotase-like"/>
    <property type="match status" value="1"/>
</dbReference>
<dbReference type="SUPFAM" id="SSF48230">
    <property type="entry name" value="Chondroitin AC/alginate lyase"/>
    <property type="match status" value="1"/>
</dbReference>
<accession>A0ABT7VCG7</accession>
<dbReference type="Gene3D" id="1.50.10.100">
    <property type="entry name" value="Chondroitin AC/alginate lyase"/>
    <property type="match status" value="1"/>
</dbReference>
<sequence length="995" mass="112345">MKRIHLLFGTSLICLLCLLPAGLYAAQEKVLASYFDILVDSPEGTEVTGRIHLERNKDVHTMPVPEGYHFEILRQPEEALFRIETRYDLSKRMMGVLEVDKGKSTPSAPRNYRMIVALKDGDRQLEKFDVNVRIVKQTLWSLLYERYLPKTLRNPRMYGNKKCTDAEIGAMIEEVERNGGKFEGFRSYGTKPQDFDGRNTIEHDWTSIASKIGQMGYAYAASEVYGPEGRTDKRERLKNALYKAILAYTRSVPVEGDDVMIDGKPIGDCTGDGFSLLEADGIIGRQVPTHQWTMTDPLVVPALHLMPGLLEGMKKGDETCLQVHDALVRYFQIFMSVIKSRRAIDNPDERWGEIRDTLYSSGAWADANLGHRSRTMLALPLIWADYNRPMTYVQYWYEDFYGGKPFEGFSFQPGWSPHGVVSDVSYWMTKYNIPAHRYAQSGFQPDGTVSHHIGHGTDAAMVAYGFEWLTECSEGYACFRDTPFKIADKHYQFQLDRLLEVYPKLFYKQRMDFLVAGRSFLHDMRRFALKTYPNAVRSLFRARSRDTRLERAEELEEVCRRLKENTYEHSGTHAYWVNEFLVHRRGENEPSFYASLKLKSERTVGAEDFDRKVRHSWHMGYGILPVKVDGDEYSDKVLKNFDWHALPGLTEEWRTDPFPLEGGSQASLPGKNKIAGVLSDGLNGMGIYHHLPAETYSSASAFKSYHFIEDKIVLLASGIAREREGQQKDIATFVDQTALRGTLTWHANGKRHEIAPGESVNIAEPVEGVCWLHQGKKGYVLLPEGKLQLLIKTGKEINATDPREAGGKPNFIIAIGHGSVPGEEWSDACRYIQLPNVSAEEMPEKVEALLGSLELVQKPKSAHAAYSADEKTWQYAFFRPDEIEAGGVKVVSDDVAEIMLRDMGDGWVLSVGNPMPDGKKQTLSFTLSLALNPGVYAYPVPGMNPYEGETVTVASEGARSRVTVELPDIRDAARYGCQSDLYSAVPVVVRIPKAF</sequence>
<proteinExistence type="inferred from homology"/>
<dbReference type="InterPro" id="IPR003159">
    <property type="entry name" value="Lyase_8_central_dom"/>
</dbReference>
<keyword evidence="6 10" id="KW-0456">Lyase</keyword>
<comment type="subunit">
    <text evidence="3">Monomer.</text>
</comment>
<dbReference type="InterPro" id="IPR012970">
    <property type="entry name" value="Lyase_8_alpha_N"/>
</dbReference>
<gene>
    <name evidence="10" type="ORF">QUW60_01790</name>
</gene>
<evidence type="ECO:0000259" key="9">
    <source>
        <dbReference type="Pfam" id="PF08124"/>
    </source>
</evidence>
<evidence type="ECO:0000256" key="1">
    <source>
        <dbReference type="ARBA" id="ARBA00001913"/>
    </source>
</evidence>